<dbReference type="GO" id="GO:0003682">
    <property type="term" value="F:chromatin binding"/>
    <property type="evidence" value="ECO:0007669"/>
    <property type="project" value="TreeGrafter"/>
</dbReference>
<dbReference type="RefSeq" id="WP_023947850.1">
    <property type="nucleotide sequence ID" value="NZ_JAERIV010000008.1"/>
</dbReference>
<dbReference type="Pfam" id="PF01551">
    <property type="entry name" value="Peptidase_M23"/>
    <property type="match status" value="1"/>
</dbReference>
<proteinExistence type="predicted"/>
<dbReference type="Proteomes" id="UP000250166">
    <property type="component" value="Unassembled WGS sequence"/>
</dbReference>
<protein>
    <submittedName>
        <fullName evidence="5">Putative metallopeptidase</fullName>
    </submittedName>
</protein>
<evidence type="ECO:0000256" key="3">
    <source>
        <dbReference type="SAM" id="SignalP"/>
    </source>
</evidence>
<dbReference type="GO" id="GO:0000793">
    <property type="term" value="C:condensed chromosome"/>
    <property type="evidence" value="ECO:0007669"/>
    <property type="project" value="TreeGrafter"/>
</dbReference>
<dbReference type="CDD" id="cd12797">
    <property type="entry name" value="M23_peptidase"/>
    <property type="match status" value="1"/>
</dbReference>
<feature type="chain" id="PRO_5016099696" evidence="3">
    <location>
        <begin position="20"/>
        <end position="427"/>
    </location>
</feature>
<dbReference type="PANTHER" id="PTHR43941:SF1">
    <property type="entry name" value="STRUCTURAL MAINTENANCE OF CHROMOSOMES PROTEIN 2"/>
    <property type="match status" value="1"/>
</dbReference>
<dbReference type="SUPFAM" id="SSF51261">
    <property type="entry name" value="Duplicated hybrid motif"/>
    <property type="match status" value="1"/>
</dbReference>
<evidence type="ECO:0000313" key="5">
    <source>
        <dbReference type="EMBL" id="SQB98422.1"/>
    </source>
</evidence>
<sequence length="427" mass="48541">MRFIFALFALILCGGFVFADNMEDIEKNINSNKAKLLEKTKEQQKISTHLTTLGNTINARKAQITKLQAQIDFLQKNISQNQSQSQSQAKQLDSLQKTLKNLESQKNQIQLYIANLIINDIAFTLILDKQSVISPDDIILEDVFELLTRHTQQKIVALNEQQSQVNATISKITNNINEISVLIDSQQNKKEQLQKIIKEQDLLSQKLQSEINDYNQKLVQISKERVGLDSILQELNIVKANKQKQIAELEAKKQRERELAQKNQNTQESTTQKAESKSSTMNIVQVANSYKNVSVVKYTGAKTIAPLDYYSVEQNFGPYYDPVYNLKVFNESVTLISKMPNSVVYSIFDGKVVYAKEAPILKKVVIIEHSNEMYSIYSQLDKIAPTIKPGFVVKKGYTIGRVSQRLGLEITQKDKHIDPLEIIAKSK</sequence>
<dbReference type="PANTHER" id="PTHR43941">
    <property type="entry name" value="STRUCTURAL MAINTENANCE OF CHROMOSOMES PROTEIN 2"/>
    <property type="match status" value="1"/>
</dbReference>
<dbReference type="InterPro" id="IPR011055">
    <property type="entry name" value="Dup_hybrid_motif"/>
</dbReference>
<keyword evidence="3" id="KW-0732">Signal</keyword>
<accession>A0A2X3B3F9</accession>
<evidence type="ECO:0000256" key="1">
    <source>
        <dbReference type="SAM" id="Coils"/>
    </source>
</evidence>
<name>A0A2X3B3F9_9HELI</name>
<reference evidence="5 6" key="1">
    <citation type="submission" date="2018-06" db="EMBL/GenBank/DDBJ databases">
        <authorList>
            <consortium name="Pathogen Informatics"/>
            <person name="Doyle S."/>
        </authorList>
    </citation>
    <scope>NUCLEOTIDE SEQUENCE [LARGE SCALE GENOMIC DNA]</scope>
    <source>
        <strain evidence="5 6">NCTC13102</strain>
    </source>
</reference>
<dbReference type="Gene3D" id="1.20.5.340">
    <property type="match status" value="1"/>
</dbReference>
<organism evidence="5 6">
    <name type="scientific">Helicobacter fennelliae</name>
    <dbReference type="NCBI Taxonomy" id="215"/>
    <lineage>
        <taxon>Bacteria</taxon>
        <taxon>Pseudomonadati</taxon>
        <taxon>Campylobacterota</taxon>
        <taxon>Epsilonproteobacteria</taxon>
        <taxon>Campylobacterales</taxon>
        <taxon>Helicobacteraceae</taxon>
        <taxon>Helicobacter</taxon>
    </lineage>
</organism>
<dbReference type="GO" id="GO:0000785">
    <property type="term" value="C:chromatin"/>
    <property type="evidence" value="ECO:0007669"/>
    <property type="project" value="TreeGrafter"/>
</dbReference>
<evidence type="ECO:0000313" key="6">
    <source>
        <dbReference type="Proteomes" id="UP000250166"/>
    </source>
</evidence>
<dbReference type="EMBL" id="UAWL01000006">
    <property type="protein sequence ID" value="SQB98422.1"/>
    <property type="molecule type" value="Genomic_DNA"/>
</dbReference>
<evidence type="ECO:0000259" key="4">
    <source>
        <dbReference type="Pfam" id="PF01551"/>
    </source>
</evidence>
<dbReference type="AlphaFoldDB" id="A0A2X3B3F9"/>
<feature type="signal peptide" evidence="3">
    <location>
        <begin position="1"/>
        <end position="19"/>
    </location>
</feature>
<feature type="compositionally biased region" description="Polar residues" evidence="2">
    <location>
        <begin position="261"/>
        <end position="277"/>
    </location>
</feature>
<dbReference type="InterPro" id="IPR016047">
    <property type="entry name" value="M23ase_b-sheet_dom"/>
</dbReference>
<keyword evidence="1" id="KW-0175">Coiled coil</keyword>
<feature type="domain" description="M23ase beta-sheet core" evidence="4">
    <location>
        <begin position="340"/>
        <end position="405"/>
    </location>
</feature>
<evidence type="ECO:0000256" key="2">
    <source>
        <dbReference type="SAM" id="MobiDB-lite"/>
    </source>
</evidence>
<dbReference type="Gene3D" id="2.70.70.10">
    <property type="entry name" value="Glucose Permease (Domain IIA)"/>
    <property type="match status" value="1"/>
</dbReference>
<feature type="region of interest" description="Disordered" evidence="2">
    <location>
        <begin position="256"/>
        <end position="277"/>
    </location>
</feature>
<dbReference type="GO" id="GO:0000796">
    <property type="term" value="C:condensin complex"/>
    <property type="evidence" value="ECO:0007669"/>
    <property type="project" value="TreeGrafter"/>
</dbReference>
<gene>
    <name evidence="5" type="ORF">NCTC13102_00880</name>
</gene>
<feature type="coiled-coil region" evidence="1">
    <location>
        <begin position="22"/>
        <end position="119"/>
    </location>
</feature>